<proteinExistence type="predicted"/>
<feature type="region of interest" description="Disordered" evidence="1">
    <location>
        <begin position="13"/>
        <end position="87"/>
    </location>
</feature>
<dbReference type="Proteomes" id="UP000179627">
    <property type="component" value="Unassembled WGS sequence"/>
</dbReference>
<reference evidence="3" key="1">
    <citation type="submission" date="2016-07" db="EMBL/GenBank/DDBJ databases">
        <title>Sequence Frankia sp. strain CcI1.17.</title>
        <authorList>
            <person name="Ghodhbane-Gtari F."/>
            <person name="Swanson E."/>
            <person name="Gueddou A."/>
            <person name="Morris K."/>
            <person name="Hezbri K."/>
            <person name="Ktari A."/>
            <person name="Nouioui I."/>
            <person name="Abebe-Akele F."/>
            <person name="Simpson S."/>
            <person name="Thomas K."/>
            <person name="Gtari M."/>
            <person name="Tisa L.S."/>
            <person name="Hurst S."/>
        </authorList>
    </citation>
    <scope>NUCLEOTIDE SEQUENCE [LARGE SCALE GENOMIC DNA]</scope>
    <source>
        <strain evidence="3">Cc1.17</strain>
    </source>
</reference>
<keyword evidence="3" id="KW-1185">Reference proteome</keyword>
<dbReference type="AlphaFoldDB" id="A0A1S1QN73"/>
<evidence type="ECO:0000313" key="3">
    <source>
        <dbReference type="Proteomes" id="UP000179627"/>
    </source>
</evidence>
<evidence type="ECO:0000256" key="1">
    <source>
        <dbReference type="SAM" id="MobiDB-lite"/>
    </source>
</evidence>
<name>A0A1S1QN73_9ACTN</name>
<gene>
    <name evidence="2" type="ORF">CC117_18415</name>
</gene>
<sequence length="121" mass="12893">MDASPRRVAAIIARRPAVVGHPPRRPFGPPGPYRARDRGWTHRASPPVPGLPHAPAAEAPDGPPSGPDLPVPQRRAPGQPRMGLPPVASAPWLPRLTCRNWWPPDPAFPVDVARLCGGMAA</sequence>
<accession>A0A1S1QN73</accession>
<dbReference type="EMBL" id="MBLM01000118">
    <property type="protein sequence ID" value="OHV36163.1"/>
    <property type="molecule type" value="Genomic_DNA"/>
</dbReference>
<comment type="caution">
    <text evidence="2">The sequence shown here is derived from an EMBL/GenBank/DDBJ whole genome shotgun (WGS) entry which is preliminary data.</text>
</comment>
<evidence type="ECO:0000313" key="2">
    <source>
        <dbReference type="EMBL" id="OHV36163.1"/>
    </source>
</evidence>
<organism evidence="2 3">
    <name type="scientific">Parafrankia colletiae</name>
    <dbReference type="NCBI Taxonomy" id="573497"/>
    <lineage>
        <taxon>Bacteria</taxon>
        <taxon>Bacillati</taxon>
        <taxon>Actinomycetota</taxon>
        <taxon>Actinomycetes</taxon>
        <taxon>Frankiales</taxon>
        <taxon>Frankiaceae</taxon>
        <taxon>Parafrankia</taxon>
    </lineage>
</organism>
<feature type="compositionally biased region" description="Pro residues" evidence="1">
    <location>
        <begin position="61"/>
        <end position="70"/>
    </location>
</feature>
<protein>
    <submittedName>
        <fullName evidence="2">Uncharacterized protein</fullName>
    </submittedName>
</protein>